<feature type="transmembrane region" description="Helical" evidence="1">
    <location>
        <begin position="146"/>
        <end position="170"/>
    </location>
</feature>
<sequence>MQSPRCEKAKVMLLIFSDCFPSTVSELIQDTEAAHGMVFRSLMVMGGLCGLMTDFSQLSPSPAREITTTTAYLVGALHVLRRLMMAAAVGFCFAPASGRDHGVERIRDVKKGAEVDSKRLGIKIKALEGEKRAELGRTAIVGSIHVLLALAMLSTLPALEGIALVFDIYAIFPRLRLAIAGGHYCALAWACLSAVRILHVVAINIGLLLFSFHFCLGFFTARGGHSYKGFWAEFATCVNFANLMLLASVSAWFKDFEEFSTRDPYIQYAALSVAFLHAFSALVYCSKNLLLCLRNVEYSEKQLAKIFDKYKRDEFIFQTLMDAQLAFINHVQNSVEGDGGWGEKISTLATQLIIGFKVVMGFKR</sequence>
<evidence type="ECO:0000256" key="1">
    <source>
        <dbReference type="SAM" id="Phobius"/>
    </source>
</evidence>
<name>A0A9W7LFW0_9STRA</name>
<protein>
    <submittedName>
        <fullName evidence="2">Uncharacterized protein</fullName>
    </submittedName>
</protein>
<keyword evidence="3" id="KW-1185">Reference proteome</keyword>
<dbReference type="Proteomes" id="UP001165065">
    <property type="component" value="Unassembled WGS sequence"/>
</dbReference>
<keyword evidence="1" id="KW-0812">Transmembrane</keyword>
<feature type="transmembrane region" description="Helical" evidence="1">
    <location>
        <begin position="231"/>
        <end position="253"/>
    </location>
</feature>
<dbReference type="EMBL" id="BRYA01000369">
    <property type="protein sequence ID" value="GMI48012.1"/>
    <property type="molecule type" value="Genomic_DNA"/>
</dbReference>
<gene>
    <name evidence="2" type="ORF">TrCOL_g5703</name>
</gene>
<feature type="transmembrane region" description="Helical" evidence="1">
    <location>
        <begin position="265"/>
        <end position="285"/>
    </location>
</feature>
<feature type="transmembrane region" description="Helical" evidence="1">
    <location>
        <begin position="201"/>
        <end position="219"/>
    </location>
</feature>
<dbReference type="OrthoDB" id="190266at2759"/>
<accession>A0A9W7LFW0</accession>
<evidence type="ECO:0000313" key="3">
    <source>
        <dbReference type="Proteomes" id="UP001165065"/>
    </source>
</evidence>
<evidence type="ECO:0000313" key="2">
    <source>
        <dbReference type="EMBL" id="GMI48012.1"/>
    </source>
</evidence>
<organism evidence="2 3">
    <name type="scientific">Triparma columacea</name>
    <dbReference type="NCBI Taxonomy" id="722753"/>
    <lineage>
        <taxon>Eukaryota</taxon>
        <taxon>Sar</taxon>
        <taxon>Stramenopiles</taxon>
        <taxon>Ochrophyta</taxon>
        <taxon>Bolidophyceae</taxon>
        <taxon>Parmales</taxon>
        <taxon>Triparmaceae</taxon>
        <taxon>Triparma</taxon>
    </lineage>
</organism>
<keyword evidence="1" id="KW-1133">Transmembrane helix</keyword>
<proteinExistence type="predicted"/>
<comment type="caution">
    <text evidence="2">The sequence shown here is derived from an EMBL/GenBank/DDBJ whole genome shotgun (WGS) entry which is preliminary data.</text>
</comment>
<reference evidence="3" key="1">
    <citation type="journal article" date="2023" name="Commun. Biol.">
        <title>Genome analysis of Parmales, the sister group of diatoms, reveals the evolutionary specialization of diatoms from phago-mixotrophs to photoautotrophs.</title>
        <authorList>
            <person name="Ban H."/>
            <person name="Sato S."/>
            <person name="Yoshikawa S."/>
            <person name="Yamada K."/>
            <person name="Nakamura Y."/>
            <person name="Ichinomiya M."/>
            <person name="Sato N."/>
            <person name="Blanc-Mathieu R."/>
            <person name="Endo H."/>
            <person name="Kuwata A."/>
            <person name="Ogata H."/>
        </authorList>
    </citation>
    <scope>NUCLEOTIDE SEQUENCE [LARGE SCALE GENOMIC DNA]</scope>
</reference>
<keyword evidence="1" id="KW-0472">Membrane</keyword>
<dbReference type="AlphaFoldDB" id="A0A9W7LFW0"/>